<comment type="caution">
    <text evidence="1">The sequence shown here is derived from an EMBL/GenBank/DDBJ whole genome shotgun (WGS) entry which is preliminary data.</text>
</comment>
<dbReference type="EMBL" id="PRDM01000006">
    <property type="protein sequence ID" value="MBE8727961.1"/>
    <property type="molecule type" value="Genomic_DNA"/>
</dbReference>
<accession>A0ABR9TRG0</accession>
<reference evidence="1 2" key="1">
    <citation type="submission" date="2018-07" db="EMBL/GenBank/DDBJ databases">
        <title>Genome assembly of strain KB82.</title>
        <authorList>
            <person name="Kukolya J."/>
            <person name="Horvath B."/>
            <person name="Nagy I."/>
            <person name="Toth A."/>
        </authorList>
    </citation>
    <scope>NUCLEOTIDE SEQUENCE [LARGE SCALE GENOMIC DNA]</scope>
    <source>
        <strain evidence="1 2">Kb82</strain>
    </source>
</reference>
<dbReference type="Proteomes" id="UP000640614">
    <property type="component" value="Unassembled WGS sequence"/>
</dbReference>
<name>A0ABR9TRG0_9FLAO</name>
<gene>
    <name evidence="1" type="ORF">C4F50_23845</name>
</gene>
<evidence type="ECO:0000313" key="1">
    <source>
        <dbReference type="EMBL" id="MBE8727961.1"/>
    </source>
</evidence>
<keyword evidence="2" id="KW-1185">Reference proteome</keyword>
<evidence type="ECO:0000313" key="2">
    <source>
        <dbReference type="Proteomes" id="UP000640614"/>
    </source>
</evidence>
<organism evidence="1 2">
    <name type="scientific">Flavobacterium hungaricum</name>
    <dbReference type="NCBI Taxonomy" id="2082725"/>
    <lineage>
        <taxon>Bacteria</taxon>
        <taxon>Pseudomonadati</taxon>
        <taxon>Bacteroidota</taxon>
        <taxon>Flavobacteriia</taxon>
        <taxon>Flavobacteriales</taxon>
        <taxon>Flavobacteriaceae</taxon>
        <taxon>Flavobacterium</taxon>
    </lineage>
</organism>
<sequence>MEEFEYIRNRYSVPAEMFREVTVADRKGVITEDKGNYIGVVFYDDKKLMPLPCHPTWKVEYLETFNYKPPKPKNPRSKQRYRDYLHSDSSLTFAEWLGIK</sequence>
<protein>
    <submittedName>
        <fullName evidence="1">Uncharacterized protein</fullName>
    </submittedName>
</protein>
<proteinExistence type="predicted"/>
<dbReference type="RefSeq" id="WP_194141080.1">
    <property type="nucleotide sequence ID" value="NZ_PRDM01000006.1"/>
</dbReference>